<feature type="binding site" evidence="9">
    <location>
        <position position="69"/>
    </location>
    <ligand>
        <name>ATP</name>
        <dbReference type="ChEBI" id="CHEBI:30616"/>
    </ligand>
</feature>
<keyword evidence="7 9" id="KW-0067">ATP-binding</keyword>
<evidence type="ECO:0000256" key="8">
    <source>
        <dbReference type="ARBA" id="ARBA00049280"/>
    </source>
</evidence>
<dbReference type="Gene3D" id="3.30.200.20">
    <property type="entry name" value="Phosphorylase Kinase, domain 1"/>
    <property type="match status" value="1"/>
</dbReference>
<evidence type="ECO:0000256" key="7">
    <source>
        <dbReference type="ARBA" id="ARBA00022840"/>
    </source>
</evidence>
<gene>
    <name evidence="12" type="ORF">EJB05_56640</name>
</gene>
<dbReference type="PROSITE" id="PS00108">
    <property type="entry name" value="PROTEIN_KINASE_ST"/>
    <property type="match status" value="1"/>
</dbReference>
<evidence type="ECO:0000256" key="6">
    <source>
        <dbReference type="ARBA" id="ARBA00022777"/>
    </source>
</evidence>
<dbReference type="InterPro" id="IPR000719">
    <property type="entry name" value="Prot_kinase_dom"/>
</dbReference>
<dbReference type="Pfam" id="PF00069">
    <property type="entry name" value="Pkinase"/>
    <property type="match status" value="1"/>
</dbReference>
<reference evidence="12 13" key="1">
    <citation type="journal article" date="2019" name="Sci. Rep.">
        <title>A high-quality genome of Eragrostis curvula grass provides insights into Poaceae evolution and supports new strategies to enhance forage quality.</title>
        <authorList>
            <person name="Carballo J."/>
            <person name="Santos B.A.C.M."/>
            <person name="Zappacosta D."/>
            <person name="Garbus I."/>
            <person name="Selva J.P."/>
            <person name="Gallo C.A."/>
            <person name="Diaz A."/>
            <person name="Albertini E."/>
            <person name="Caccamo M."/>
            <person name="Echenique V."/>
        </authorList>
    </citation>
    <scope>NUCLEOTIDE SEQUENCE [LARGE SCALE GENOMIC DNA]</scope>
    <source>
        <strain evidence="13">cv. Victoria</strain>
        <tissue evidence="12">Leaf</tissue>
    </source>
</reference>
<evidence type="ECO:0000256" key="4">
    <source>
        <dbReference type="ARBA" id="ARBA00022679"/>
    </source>
</evidence>
<evidence type="ECO:0000256" key="3">
    <source>
        <dbReference type="ARBA" id="ARBA00022553"/>
    </source>
</evidence>
<dbReference type="GO" id="GO:0005634">
    <property type="term" value="C:nucleus"/>
    <property type="evidence" value="ECO:0007669"/>
    <property type="project" value="TreeGrafter"/>
</dbReference>
<evidence type="ECO:0000259" key="11">
    <source>
        <dbReference type="PROSITE" id="PS50011"/>
    </source>
</evidence>
<sequence length="324" mass="35052">MATAASRKRPAPEGSCSEAAAAAAAAKKRARYNFTDIKDYERLEDLGEGTFGVVSKARHRRTGEKFAVKWIRSDSNGASDLDAVVREGGCLAKCRGHPSIVQIKDAATDKATGDLFLVMEFVGPSLRDWLTRPVSEDVAREFMGQLLSAAVTMHAAPMIHRDIKPENILVGAGGELKICDFGLATPKPPPHPELRVGTLPYCSPEQLMGSRGYGSAVDMWALGCVMAELLIGSPLFTATTEDDMLEQIENLRDGIASMGLKAFDDLLDLSPAGRELLAGLLSIDPRQRLTATEALEHRWFTEETELPAFAKAEFPGFVPMFSAA</sequence>
<comment type="caution">
    <text evidence="12">The sequence shown here is derived from an EMBL/GenBank/DDBJ whole genome shotgun (WGS) entry which is preliminary data.</text>
</comment>
<dbReference type="SMART" id="SM00220">
    <property type="entry name" value="S_TKc"/>
    <property type="match status" value="1"/>
</dbReference>
<keyword evidence="3" id="KW-0597">Phosphoprotein</keyword>
<dbReference type="InterPro" id="IPR050108">
    <property type="entry name" value="CDK"/>
</dbReference>
<dbReference type="EMBL" id="RWGY01000904">
    <property type="protein sequence ID" value="TVT98065.1"/>
    <property type="molecule type" value="Genomic_DNA"/>
</dbReference>
<evidence type="ECO:0000313" key="12">
    <source>
        <dbReference type="EMBL" id="TVT98065.1"/>
    </source>
</evidence>
<evidence type="ECO:0000256" key="1">
    <source>
        <dbReference type="ARBA" id="ARBA00006485"/>
    </source>
</evidence>
<keyword evidence="13" id="KW-1185">Reference proteome</keyword>
<dbReference type="InterPro" id="IPR017441">
    <property type="entry name" value="Protein_kinase_ATP_BS"/>
</dbReference>
<dbReference type="Gramene" id="TVT98065">
    <property type="protein sequence ID" value="TVT98065"/>
    <property type="gene ID" value="EJB05_56640"/>
</dbReference>
<evidence type="ECO:0000256" key="9">
    <source>
        <dbReference type="PROSITE-ProRule" id="PRU10141"/>
    </source>
</evidence>
<keyword evidence="10" id="KW-0723">Serine/threonine-protein kinase</keyword>
<dbReference type="SUPFAM" id="SSF56112">
    <property type="entry name" value="Protein kinase-like (PK-like)"/>
    <property type="match status" value="1"/>
</dbReference>
<dbReference type="AlphaFoldDB" id="A0A5J9SIB4"/>
<proteinExistence type="inferred from homology"/>
<dbReference type="PROSITE" id="PS00107">
    <property type="entry name" value="PROTEIN_KINASE_ATP"/>
    <property type="match status" value="1"/>
</dbReference>
<feature type="domain" description="Protein kinase" evidence="11">
    <location>
        <begin position="40"/>
        <end position="300"/>
    </location>
</feature>
<dbReference type="FunFam" id="1.10.510.10:FF:000559">
    <property type="entry name" value="Protein kinase domain containing protein"/>
    <property type="match status" value="1"/>
</dbReference>
<dbReference type="EC" id="2.7.11.23" evidence="2"/>
<comment type="similarity">
    <text evidence="1">Belongs to the protein kinase superfamily. CMGC Ser/Thr protein kinase family. CDC2/CDKX subfamily.</text>
</comment>
<dbReference type="InterPro" id="IPR008271">
    <property type="entry name" value="Ser/Thr_kinase_AS"/>
</dbReference>
<dbReference type="GO" id="GO:0005524">
    <property type="term" value="F:ATP binding"/>
    <property type="evidence" value="ECO:0007669"/>
    <property type="project" value="UniProtKB-UniRule"/>
</dbReference>
<evidence type="ECO:0000256" key="2">
    <source>
        <dbReference type="ARBA" id="ARBA00012409"/>
    </source>
</evidence>
<organism evidence="12 13">
    <name type="scientific">Eragrostis curvula</name>
    <name type="common">weeping love grass</name>
    <dbReference type="NCBI Taxonomy" id="38414"/>
    <lineage>
        <taxon>Eukaryota</taxon>
        <taxon>Viridiplantae</taxon>
        <taxon>Streptophyta</taxon>
        <taxon>Embryophyta</taxon>
        <taxon>Tracheophyta</taxon>
        <taxon>Spermatophyta</taxon>
        <taxon>Magnoliopsida</taxon>
        <taxon>Liliopsida</taxon>
        <taxon>Poales</taxon>
        <taxon>Poaceae</taxon>
        <taxon>PACMAD clade</taxon>
        <taxon>Chloridoideae</taxon>
        <taxon>Eragrostideae</taxon>
        <taxon>Eragrostidinae</taxon>
        <taxon>Eragrostis</taxon>
    </lineage>
</organism>
<evidence type="ECO:0000313" key="13">
    <source>
        <dbReference type="Proteomes" id="UP000324897"/>
    </source>
</evidence>
<dbReference type="Gene3D" id="1.10.510.10">
    <property type="entry name" value="Transferase(Phosphotransferase) domain 1"/>
    <property type="match status" value="1"/>
</dbReference>
<dbReference type="PANTHER" id="PTHR24056:SF432">
    <property type="entry name" value="OS10G0154500 PROTEIN"/>
    <property type="match status" value="1"/>
</dbReference>
<evidence type="ECO:0000256" key="5">
    <source>
        <dbReference type="ARBA" id="ARBA00022741"/>
    </source>
</evidence>
<dbReference type="PROSITE" id="PS50011">
    <property type="entry name" value="PROTEIN_KINASE_DOM"/>
    <property type="match status" value="1"/>
</dbReference>
<dbReference type="InterPro" id="IPR011009">
    <property type="entry name" value="Kinase-like_dom_sf"/>
</dbReference>
<dbReference type="OrthoDB" id="595812at2759"/>
<dbReference type="Proteomes" id="UP000324897">
    <property type="component" value="Unassembled WGS sequence"/>
</dbReference>
<protein>
    <recommendedName>
        <fullName evidence="2">[RNA-polymerase]-subunit kinase</fullName>
        <ecNumber evidence="2">2.7.11.23</ecNumber>
    </recommendedName>
</protein>
<dbReference type="GO" id="GO:0008353">
    <property type="term" value="F:RNA polymerase II CTD heptapeptide repeat kinase activity"/>
    <property type="evidence" value="ECO:0007669"/>
    <property type="project" value="UniProtKB-EC"/>
</dbReference>
<dbReference type="PANTHER" id="PTHR24056">
    <property type="entry name" value="CELL DIVISION PROTEIN KINASE"/>
    <property type="match status" value="1"/>
</dbReference>
<accession>A0A5J9SIB4</accession>
<keyword evidence="6" id="KW-0418">Kinase</keyword>
<evidence type="ECO:0000256" key="10">
    <source>
        <dbReference type="RuleBase" id="RU000304"/>
    </source>
</evidence>
<dbReference type="GO" id="GO:0007346">
    <property type="term" value="P:regulation of mitotic cell cycle"/>
    <property type="evidence" value="ECO:0007669"/>
    <property type="project" value="TreeGrafter"/>
</dbReference>
<comment type="catalytic activity">
    <reaction evidence="8">
        <text>[DNA-directed RNA polymerase] + ATP = phospho-[DNA-directed RNA polymerase] + ADP + H(+)</text>
        <dbReference type="Rhea" id="RHEA:10216"/>
        <dbReference type="Rhea" id="RHEA-COMP:11321"/>
        <dbReference type="Rhea" id="RHEA-COMP:11322"/>
        <dbReference type="ChEBI" id="CHEBI:15378"/>
        <dbReference type="ChEBI" id="CHEBI:30616"/>
        <dbReference type="ChEBI" id="CHEBI:43176"/>
        <dbReference type="ChEBI" id="CHEBI:68546"/>
        <dbReference type="ChEBI" id="CHEBI:456216"/>
        <dbReference type="EC" id="2.7.11.23"/>
    </reaction>
</comment>
<name>A0A5J9SIB4_9POAL</name>
<keyword evidence="5 9" id="KW-0547">Nucleotide-binding</keyword>
<feature type="non-terminal residue" evidence="12">
    <location>
        <position position="1"/>
    </location>
</feature>
<keyword evidence="4" id="KW-0808">Transferase</keyword>